<evidence type="ECO:0000313" key="8">
    <source>
        <dbReference type="Proteomes" id="UP000655868"/>
    </source>
</evidence>
<keyword evidence="5 6" id="KW-0233">DNA recombination</keyword>
<evidence type="ECO:0000256" key="6">
    <source>
        <dbReference type="RuleBase" id="RU365089"/>
    </source>
</evidence>
<keyword evidence="6" id="KW-0814">Transposable element</keyword>
<organism evidence="7 8">
    <name type="scientific">Antrihabitans stalagmiti</name>
    <dbReference type="NCBI Taxonomy" id="2799499"/>
    <lineage>
        <taxon>Bacteria</taxon>
        <taxon>Bacillati</taxon>
        <taxon>Actinomycetota</taxon>
        <taxon>Actinomycetes</taxon>
        <taxon>Mycobacteriales</taxon>
        <taxon>Nocardiaceae</taxon>
        <taxon>Antrihabitans</taxon>
    </lineage>
</organism>
<dbReference type="GO" id="GO:0003677">
    <property type="term" value="F:DNA binding"/>
    <property type="evidence" value="ECO:0007669"/>
    <property type="project" value="UniProtKB-UniRule"/>
</dbReference>
<reference evidence="7" key="1">
    <citation type="submission" date="2020-12" db="EMBL/GenBank/DDBJ databases">
        <title>Antrihabitans popcorni sp. nov. and Antrihabitans auranticaus sp. nov., isolated from a larva cave.</title>
        <authorList>
            <person name="Lee S.D."/>
            <person name="Kim I.S."/>
        </authorList>
    </citation>
    <scope>NUCLEOTIDE SEQUENCE</scope>
    <source>
        <strain evidence="7">YC3-6</strain>
    </source>
</reference>
<proteinExistence type="inferred from homology"/>
<comment type="similarity">
    <text evidence="2 6">Belongs to the transposase mutator family.</text>
</comment>
<evidence type="ECO:0000313" key="7">
    <source>
        <dbReference type="EMBL" id="MBJ8343010.1"/>
    </source>
</evidence>
<sequence>MADLLLRPIYTAPNEDAAWVALAAFADSDIGKRHPAAVAVWEQAWERFTPFLAFPPALRKIIYTTNAIVICSARGAVLYVDHEDSGGSVLLGGRGYLQRSMKQILGSRSACREGGFAALAA</sequence>
<dbReference type="Proteomes" id="UP000655868">
    <property type="component" value="Unassembled WGS sequence"/>
</dbReference>
<dbReference type="GO" id="GO:0006313">
    <property type="term" value="P:DNA transposition"/>
    <property type="evidence" value="ECO:0007669"/>
    <property type="project" value="UniProtKB-UniRule"/>
</dbReference>
<dbReference type="AlphaFoldDB" id="A0A934NXK9"/>
<evidence type="ECO:0000256" key="5">
    <source>
        <dbReference type="ARBA" id="ARBA00023172"/>
    </source>
</evidence>
<dbReference type="PANTHER" id="PTHR33217">
    <property type="entry name" value="TRANSPOSASE FOR INSERTION SEQUENCE ELEMENT IS1081"/>
    <property type="match status" value="1"/>
</dbReference>
<evidence type="ECO:0000256" key="1">
    <source>
        <dbReference type="ARBA" id="ARBA00002190"/>
    </source>
</evidence>
<keyword evidence="4 6" id="KW-0238">DNA-binding</keyword>
<dbReference type="GO" id="GO:0004803">
    <property type="term" value="F:transposase activity"/>
    <property type="evidence" value="ECO:0007669"/>
    <property type="project" value="UniProtKB-UniRule"/>
</dbReference>
<evidence type="ECO:0000256" key="4">
    <source>
        <dbReference type="ARBA" id="ARBA00023125"/>
    </source>
</evidence>
<gene>
    <name evidence="7" type="ORF">JGU71_29435</name>
</gene>
<name>A0A934NXK9_9NOCA</name>
<dbReference type="PANTHER" id="PTHR33217:SF8">
    <property type="entry name" value="MUTATOR FAMILY TRANSPOSASE"/>
    <property type="match status" value="1"/>
</dbReference>
<dbReference type="Pfam" id="PF00872">
    <property type="entry name" value="Transposase_mut"/>
    <property type="match status" value="1"/>
</dbReference>
<evidence type="ECO:0000256" key="2">
    <source>
        <dbReference type="ARBA" id="ARBA00010961"/>
    </source>
</evidence>
<comment type="function">
    <text evidence="1 6">Required for the transposition of the insertion element.</text>
</comment>
<comment type="caution">
    <text evidence="7">The sequence shown here is derived from an EMBL/GenBank/DDBJ whole genome shotgun (WGS) entry which is preliminary data.</text>
</comment>
<evidence type="ECO:0000256" key="3">
    <source>
        <dbReference type="ARBA" id="ARBA00022578"/>
    </source>
</evidence>
<keyword evidence="3 6" id="KW-0815">Transposition</keyword>
<protein>
    <recommendedName>
        <fullName evidence="6">Mutator family transposase</fullName>
    </recommendedName>
</protein>
<dbReference type="EMBL" id="JAEMNV010000025">
    <property type="protein sequence ID" value="MBJ8343010.1"/>
    <property type="molecule type" value="Genomic_DNA"/>
</dbReference>
<keyword evidence="8" id="KW-1185">Reference proteome</keyword>
<dbReference type="InterPro" id="IPR001207">
    <property type="entry name" value="Transposase_mutator"/>
</dbReference>
<accession>A0A934NXK9</accession>